<dbReference type="PROSITE" id="PS51257">
    <property type="entry name" value="PROKAR_LIPOPROTEIN"/>
    <property type="match status" value="1"/>
</dbReference>
<dbReference type="Proteomes" id="UP000199227">
    <property type="component" value="Unassembled WGS sequence"/>
</dbReference>
<dbReference type="AlphaFoldDB" id="A0A1I5LVW4"/>
<proteinExistence type="predicted"/>
<organism evidence="1 2">
    <name type="scientific">Hydrogenimonas thermophila</name>
    <dbReference type="NCBI Taxonomy" id="223786"/>
    <lineage>
        <taxon>Bacteria</taxon>
        <taxon>Pseudomonadati</taxon>
        <taxon>Campylobacterota</taxon>
        <taxon>Epsilonproteobacteria</taxon>
        <taxon>Campylobacterales</taxon>
        <taxon>Hydrogenimonadaceae</taxon>
        <taxon>Hydrogenimonas</taxon>
    </lineage>
</organism>
<keyword evidence="2" id="KW-1185">Reference proteome</keyword>
<evidence type="ECO:0000313" key="1">
    <source>
        <dbReference type="EMBL" id="SFP01277.1"/>
    </source>
</evidence>
<evidence type="ECO:0008006" key="3">
    <source>
        <dbReference type="Google" id="ProtNLM"/>
    </source>
</evidence>
<gene>
    <name evidence="1" type="ORF">SAMN05216234_10433</name>
</gene>
<protein>
    <recommendedName>
        <fullName evidence="3">Lipoprotein</fullName>
    </recommendedName>
</protein>
<reference evidence="1 2" key="1">
    <citation type="submission" date="2016-10" db="EMBL/GenBank/DDBJ databases">
        <authorList>
            <person name="de Groot N.N."/>
        </authorList>
    </citation>
    <scope>NUCLEOTIDE SEQUENCE [LARGE SCALE GENOMIC DNA]</scope>
    <source>
        <strain evidence="1 2">EP1-55-1</strain>
    </source>
</reference>
<accession>A0A1I5LVW4</accession>
<sequence>MIKKFLVYVNCIVFVFLLSGCNLKVVGLTSTKATPVYNSSSNYCGNYPCNSCDYYLSDW</sequence>
<name>A0A1I5LVW4_9BACT</name>
<evidence type="ECO:0000313" key="2">
    <source>
        <dbReference type="Proteomes" id="UP000199227"/>
    </source>
</evidence>
<dbReference type="EMBL" id="FOXB01000004">
    <property type="protein sequence ID" value="SFP01277.1"/>
    <property type="molecule type" value="Genomic_DNA"/>
</dbReference>
<dbReference type="STRING" id="223786.SAMN05216234_10433"/>